<proteinExistence type="predicted"/>
<organism evidence="2 3">
    <name type="scientific">Enhydrobacter aerosaccus</name>
    <dbReference type="NCBI Taxonomy" id="225324"/>
    <lineage>
        <taxon>Bacteria</taxon>
        <taxon>Pseudomonadati</taxon>
        <taxon>Pseudomonadota</taxon>
        <taxon>Alphaproteobacteria</taxon>
        <taxon>Hyphomicrobiales</taxon>
        <taxon>Enhydrobacter</taxon>
    </lineage>
</organism>
<accession>A0A1T4NG70</accession>
<dbReference type="RefSeq" id="WP_085933973.1">
    <property type="nucleotide sequence ID" value="NZ_FUWJ01000002.1"/>
</dbReference>
<dbReference type="EMBL" id="FUWJ01000002">
    <property type="protein sequence ID" value="SJZ77997.1"/>
    <property type="molecule type" value="Genomic_DNA"/>
</dbReference>
<evidence type="ECO:0000256" key="1">
    <source>
        <dbReference type="SAM" id="SignalP"/>
    </source>
</evidence>
<feature type="chain" id="PRO_5010541868" description="Nickel/cobalt transporter regulator" evidence="1">
    <location>
        <begin position="23"/>
        <end position="157"/>
    </location>
</feature>
<evidence type="ECO:0000313" key="3">
    <source>
        <dbReference type="Proteomes" id="UP000190092"/>
    </source>
</evidence>
<protein>
    <recommendedName>
        <fullName evidence="4">Nickel/cobalt transporter regulator</fullName>
    </recommendedName>
</protein>
<evidence type="ECO:0000313" key="2">
    <source>
        <dbReference type="EMBL" id="SJZ77997.1"/>
    </source>
</evidence>
<reference evidence="3" key="1">
    <citation type="submission" date="2017-02" db="EMBL/GenBank/DDBJ databases">
        <authorList>
            <person name="Varghese N."/>
            <person name="Submissions S."/>
        </authorList>
    </citation>
    <scope>NUCLEOTIDE SEQUENCE [LARGE SCALE GENOMIC DNA]</scope>
    <source>
        <strain evidence="3">ATCC 27094</strain>
    </source>
</reference>
<dbReference type="AlphaFoldDB" id="A0A1T4NG70"/>
<feature type="signal peptide" evidence="1">
    <location>
        <begin position="1"/>
        <end position="22"/>
    </location>
</feature>
<dbReference type="STRING" id="225324.SAMN02745126_02264"/>
<name>A0A1T4NG70_9HYPH</name>
<dbReference type="Proteomes" id="UP000190092">
    <property type="component" value="Unassembled WGS sequence"/>
</dbReference>
<sequence length="157" mass="16498">MRPRFIAFAAVVGLALAAYVRADKVDKSIPAPVKPVSVSAVPEPPPKPAPVLPTLTISGRDREAIYGYYGTKLAPSGCPPGLLKKANGCLPDDGGQGNWKIGERLSSKVMVYPLPAVLLGQLYSANGYQYVRVGNDVLLLGIETRLVAGALADVEAN</sequence>
<keyword evidence="1" id="KW-0732">Signal</keyword>
<dbReference type="Gene3D" id="3.10.450.160">
    <property type="entry name" value="inner membrane protein cigr"/>
    <property type="match status" value="1"/>
</dbReference>
<keyword evidence="3" id="KW-1185">Reference proteome</keyword>
<gene>
    <name evidence="2" type="ORF">SAMN02745126_02264</name>
</gene>
<evidence type="ECO:0008006" key="4">
    <source>
        <dbReference type="Google" id="ProtNLM"/>
    </source>
</evidence>
<dbReference type="OrthoDB" id="7666115at2"/>